<evidence type="ECO:0000313" key="3">
    <source>
        <dbReference type="WBParaSite" id="SCUD_0000649601-mRNA-1"/>
    </source>
</evidence>
<organism evidence="3">
    <name type="scientific">Schistosoma curassoni</name>
    <dbReference type="NCBI Taxonomy" id="6186"/>
    <lineage>
        <taxon>Eukaryota</taxon>
        <taxon>Metazoa</taxon>
        <taxon>Spiralia</taxon>
        <taxon>Lophotrochozoa</taxon>
        <taxon>Platyhelminthes</taxon>
        <taxon>Trematoda</taxon>
        <taxon>Digenea</taxon>
        <taxon>Strigeidida</taxon>
        <taxon>Schistosomatoidea</taxon>
        <taxon>Schistosomatidae</taxon>
        <taxon>Schistosoma</taxon>
    </lineage>
</organism>
<dbReference type="Proteomes" id="UP000279833">
    <property type="component" value="Unassembled WGS sequence"/>
</dbReference>
<dbReference type="WBParaSite" id="SCUD_0000649601-mRNA-1">
    <property type="protein sequence ID" value="SCUD_0000649601-mRNA-1"/>
    <property type="gene ID" value="SCUD_0000649601"/>
</dbReference>
<evidence type="ECO:0000313" key="2">
    <source>
        <dbReference type="Proteomes" id="UP000279833"/>
    </source>
</evidence>
<keyword evidence="2" id="KW-1185">Reference proteome</keyword>
<dbReference type="STRING" id="6186.A0A183JUV3"/>
<evidence type="ECO:0000313" key="1">
    <source>
        <dbReference type="EMBL" id="VDP04646.1"/>
    </source>
</evidence>
<name>A0A183JUV3_9TREM</name>
<accession>A0A183JUV3</accession>
<dbReference type="EMBL" id="UZAK01014745">
    <property type="protein sequence ID" value="VDP04646.1"/>
    <property type="molecule type" value="Genomic_DNA"/>
</dbReference>
<dbReference type="AlphaFoldDB" id="A0A183JUV3"/>
<protein>
    <submittedName>
        <fullName evidence="3">AGC-kinase C-terminal domain-containing protein</fullName>
    </submittedName>
</protein>
<gene>
    <name evidence="1" type="ORF">SCUD_LOCUS6496</name>
</gene>
<sequence length="153" mass="17708">MWSFDSNDSINTYSLFDSVCKNVYFKQCTQSRSSWLKCIGDINRPNRQHRRNHTDLTSKWPPSSIAELFDDALPIINLALRVPVAKNAENPFDSPYYRKYLRLTTRNEDNIMRSPGLGSSGYNLFPQTLDFDKVIYDSEKGFPSTTVSYFGHF</sequence>
<reference evidence="1 2" key="2">
    <citation type="submission" date="2018-11" db="EMBL/GenBank/DDBJ databases">
        <authorList>
            <consortium name="Pathogen Informatics"/>
        </authorList>
    </citation>
    <scope>NUCLEOTIDE SEQUENCE [LARGE SCALE GENOMIC DNA]</scope>
    <source>
        <strain evidence="1">Dakar</strain>
        <strain evidence="2">Dakar, Senegal</strain>
    </source>
</reference>
<reference evidence="3" key="1">
    <citation type="submission" date="2016-06" db="UniProtKB">
        <authorList>
            <consortium name="WormBaseParasite"/>
        </authorList>
    </citation>
    <scope>IDENTIFICATION</scope>
</reference>
<proteinExistence type="predicted"/>